<evidence type="ECO:0000256" key="3">
    <source>
        <dbReference type="ARBA" id="ARBA00023295"/>
    </source>
</evidence>
<feature type="compositionally biased region" description="Polar residues" evidence="6">
    <location>
        <begin position="9"/>
        <end position="19"/>
    </location>
</feature>
<sequence>MREKEFTRHTLTSGQNSVVRQLPPHGNLRFPPNFLWGTATAAHQIEGNNIYNDWWEWEQIANHIENNDKSRRASNHYELYETDYSYINRMHNNAYRFSIEWSRLEPKEGEWDQKAADHYLDQLKSLKAKGITVMVTLHHFTLPRWLARQGGFKAPQSVDLFSRYVKFCAEEFGEYVDCWVTFNEPLVYLTQGYMVGVWPPGESSWSSLFRVAKNLRRSHISAYKIIHSILDRPSRKSQVGVAKNIISVFLYRKYNVIDIIVSRLISWNWNHSFLWATKKYHDYLGLNYYFHYRLEKSHWKTWQFFVDVRREHREMSDVGWEIYPPGIFSALLEFKKYRKPIYITENGIATRDESRRSRYLVSHLKEIYHAIYAGVDIRGYFYWSLIDNFEWEEGFHPRFGLIGVNYKTFEREFRDTAKVYREIAKNNMIPHRLLKLLGHAVAFEI</sequence>
<evidence type="ECO:0000256" key="2">
    <source>
        <dbReference type="ARBA" id="ARBA00022801"/>
    </source>
</evidence>
<comment type="similarity">
    <text evidence="1 5">Belongs to the glycosyl hydrolase 1 family.</text>
</comment>
<dbReference type="AlphaFoldDB" id="A0A2H0W2H1"/>
<gene>
    <name evidence="7" type="ORF">COT81_00230</name>
</gene>
<dbReference type="PANTHER" id="PTHR10353:SF209">
    <property type="entry name" value="GALACTOLIPID GALACTOSYLTRANSFERASE SFR2, CHLOROPLASTIC"/>
    <property type="match status" value="1"/>
</dbReference>
<organism evidence="7 8">
    <name type="scientific">Candidatus Buchananbacteria bacterium CG10_big_fil_rev_8_21_14_0_10_42_9</name>
    <dbReference type="NCBI Taxonomy" id="1974526"/>
    <lineage>
        <taxon>Bacteria</taxon>
        <taxon>Candidatus Buchananiibacteriota</taxon>
    </lineage>
</organism>
<keyword evidence="2 7" id="KW-0378">Hydrolase</keyword>
<protein>
    <submittedName>
        <fullName evidence="7">Glycoside hydrolase family 1 protein</fullName>
    </submittedName>
</protein>
<dbReference type="Pfam" id="PF00232">
    <property type="entry name" value="Glyco_hydro_1"/>
    <property type="match status" value="2"/>
</dbReference>
<dbReference type="SUPFAM" id="SSF51445">
    <property type="entry name" value="(Trans)glycosidases"/>
    <property type="match status" value="1"/>
</dbReference>
<dbReference type="InterPro" id="IPR018120">
    <property type="entry name" value="Glyco_hydro_1_AS"/>
</dbReference>
<proteinExistence type="inferred from homology"/>
<dbReference type="GO" id="GO:0008422">
    <property type="term" value="F:beta-glucosidase activity"/>
    <property type="evidence" value="ECO:0007669"/>
    <property type="project" value="TreeGrafter"/>
</dbReference>
<reference evidence="8" key="1">
    <citation type="submission" date="2017-09" db="EMBL/GenBank/DDBJ databases">
        <title>Depth-based differentiation of microbial function through sediment-hosted aquifers and enrichment of novel symbionts in the deep terrestrial subsurface.</title>
        <authorList>
            <person name="Probst A.J."/>
            <person name="Ladd B."/>
            <person name="Jarett J.K."/>
            <person name="Geller-Mcgrath D.E."/>
            <person name="Sieber C.M.K."/>
            <person name="Emerson J.B."/>
            <person name="Anantharaman K."/>
            <person name="Thomas B.C."/>
            <person name="Malmstrom R."/>
            <person name="Stieglmeier M."/>
            <person name="Klingl A."/>
            <person name="Woyke T."/>
            <person name="Ryan C.M."/>
            <person name="Banfield J.F."/>
        </authorList>
    </citation>
    <scope>NUCLEOTIDE SEQUENCE [LARGE SCALE GENOMIC DNA]</scope>
</reference>
<keyword evidence="3" id="KW-0326">Glycosidase</keyword>
<name>A0A2H0W2H1_9BACT</name>
<accession>A0A2H0W2H1</accession>
<dbReference type="GO" id="GO:0005975">
    <property type="term" value="P:carbohydrate metabolic process"/>
    <property type="evidence" value="ECO:0007669"/>
    <property type="project" value="InterPro"/>
</dbReference>
<evidence type="ECO:0000256" key="4">
    <source>
        <dbReference type="PROSITE-ProRule" id="PRU10055"/>
    </source>
</evidence>
<evidence type="ECO:0000256" key="5">
    <source>
        <dbReference type="RuleBase" id="RU003690"/>
    </source>
</evidence>
<dbReference type="Gene3D" id="3.20.20.80">
    <property type="entry name" value="Glycosidases"/>
    <property type="match status" value="1"/>
</dbReference>
<dbReference type="PANTHER" id="PTHR10353">
    <property type="entry name" value="GLYCOSYL HYDROLASE"/>
    <property type="match status" value="1"/>
</dbReference>
<feature type="active site" description="Nucleophile" evidence="4">
    <location>
        <position position="345"/>
    </location>
</feature>
<dbReference type="InterPro" id="IPR017853">
    <property type="entry name" value="GH"/>
</dbReference>
<evidence type="ECO:0000256" key="6">
    <source>
        <dbReference type="SAM" id="MobiDB-lite"/>
    </source>
</evidence>
<feature type="region of interest" description="Disordered" evidence="6">
    <location>
        <begin position="1"/>
        <end position="23"/>
    </location>
</feature>
<comment type="caution">
    <text evidence="7">The sequence shown here is derived from an EMBL/GenBank/DDBJ whole genome shotgun (WGS) entry which is preliminary data.</text>
</comment>
<dbReference type="Proteomes" id="UP000230935">
    <property type="component" value="Unassembled WGS sequence"/>
</dbReference>
<dbReference type="EMBL" id="PEZZ01000002">
    <property type="protein sequence ID" value="PIS05575.1"/>
    <property type="molecule type" value="Genomic_DNA"/>
</dbReference>
<dbReference type="PRINTS" id="PR00131">
    <property type="entry name" value="GLHYDRLASE1"/>
</dbReference>
<dbReference type="InterPro" id="IPR001360">
    <property type="entry name" value="Glyco_hydro_1"/>
</dbReference>
<evidence type="ECO:0000313" key="7">
    <source>
        <dbReference type="EMBL" id="PIS05575.1"/>
    </source>
</evidence>
<evidence type="ECO:0000256" key="1">
    <source>
        <dbReference type="ARBA" id="ARBA00010838"/>
    </source>
</evidence>
<dbReference type="PROSITE" id="PS00572">
    <property type="entry name" value="GLYCOSYL_HYDROL_F1_1"/>
    <property type="match status" value="1"/>
</dbReference>
<evidence type="ECO:0000313" key="8">
    <source>
        <dbReference type="Proteomes" id="UP000230935"/>
    </source>
</evidence>